<reference evidence="2" key="1">
    <citation type="submission" date="2015-08" db="EMBL/GenBank/DDBJ databases">
        <title>Complete Genome Sequence of Azospirillum thiophilum BV-S.</title>
        <authorList>
            <person name="Fomenkov A."/>
            <person name="Vincze T."/>
            <person name="Grabovich M."/>
            <person name="Dubinina G."/>
            <person name="Orlova M."/>
            <person name="Belousova E."/>
            <person name="Roberts R.J."/>
        </authorList>
    </citation>
    <scope>NUCLEOTIDE SEQUENCE [LARGE SCALE GENOMIC DNA]</scope>
    <source>
        <strain evidence="2">BV-S</strain>
    </source>
</reference>
<reference evidence="1 2" key="2">
    <citation type="journal article" date="2016" name="Genome Announc.">
        <title>Complete Genome Sequence of a Strain of Azospirillum thiophilum Isolated from a Sulfide Spring.</title>
        <authorList>
            <person name="Fomenkov A."/>
            <person name="Vincze T."/>
            <person name="Grabovich M."/>
            <person name="Anton B.P."/>
            <person name="Dubinina G."/>
            <person name="Orlova M."/>
            <person name="Belousova E."/>
            <person name="Roberts R.J."/>
        </authorList>
    </citation>
    <scope>NUCLEOTIDE SEQUENCE [LARGE SCALE GENOMIC DNA]</scope>
    <source>
        <strain evidence="1 2">BV-S</strain>
    </source>
</reference>
<dbReference type="Proteomes" id="UP000069935">
    <property type="component" value="Chromosome 2"/>
</dbReference>
<dbReference type="InterPro" id="IPR036388">
    <property type="entry name" value="WH-like_DNA-bd_sf"/>
</dbReference>
<keyword evidence="2" id="KW-1185">Reference proteome</keyword>
<organism evidence="1 2">
    <name type="scientific">Azospirillum thiophilum</name>
    <dbReference type="NCBI Taxonomy" id="528244"/>
    <lineage>
        <taxon>Bacteria</taxon>
        <taxon>Pseudomonadati</taxon>
        <taxon>Pseudomonadota</taxon>
        <taxon>Alphaproteobacteria</taxon>
        <taxon>Rhodospirillales</taxon>
        <taxon>Azospirillaceae</taxon>
        <taxon>Azospirillum</taxon>
    </lineage>
</organism>
<dbReference type="KEGG" id="ati:AL072_14970"/>
<evidence type="ECO:0000313" key="1">
    <source>
        <dbReference type="EMBL" id="ALG72411.1"/>
    </source>
</evidence>
<dbReference type="Gene3D" id="1.10.10.10">
    <property type="entry name" value="Winged helix-like DNA-binding domain superfamily/Winged helix DNA-binding domain"/>
    <property type="match status" value="1"/>
</dbReference>
<dbReference type="Pfam" id="PF13814">
    <property type="entry name" value="Replic_Relax"/>
    <property type="match status" value="1"/>
</dbReference>
<proteinExistence type="predicted"/>
<dbReference type="SUPFAM" id="SSF46785">
    <property type="entry name" value="Winged helix' DNA-binding domain"/>
    <property type="match status" value="1"/>
</dbReference>
<accession>A0AAC8W052</accession>
<protein>
    <submittedName>
        <fullName evidence="1">Transcriptional regulator</fullName>
    </submittedName>
</protein>
<dbReference type="AlphaFoldDB" id="A0AAC8W052"/>
<gene>
    <name evidence="1" type="ORF">AL072_14970</name>
</gene>
<evidence type="ECO:0000313" key="2">
    <source>
        <dbReference type="Proteomes" id="UP000069935"/>
    </source>
</evidence>
<dbReference type="InterPro" id="IPR025855">
    <property type="entry name" value="Replic_Relax"/>
</dbReference>
<dbReference type="EMBL" id="CP012402">
    <property type="protein sequence ID" value="ALG72411.1"/>
    <property type="molecule type" value="Genomic_DNA"/>
</dbReference>
<name>A0AAC8W052_9PROT</name>
<sequence>MSSHGLENYASSSTAATDKLLTVLKTHGPQTTAELGQVLGTTSENARQQLGRLAAEGLVEARARSRGVGRPAQVWHLTEAAHARFPDAHAELAVQLIRSIGETLGRDALDALIAARRDDALAHYMAELRDVVAVKDRVAGIAAIRSREGYMADWWEEADGTLLLVENHCPICAAATADQGFCRAELDLFQRVLGDDVPVRRIEHILDDRRRCAYRIAPAPV</sequence>
<dbReference type="InterPro" id="IPR036390">
    <property type="entry name" value="WH_DNA-bd_sf"/>
</dbReference>